<evidence type="ECO:0000313" key="1">
    <source>
        <dbReference type="EMBL" id="KAJ2781794.1"/>
    </source>
</evidence>
<dbReference type="GO" id="GO:0031047">
    <property type="term" value="P:regulatory ncRNA-mediated gene silencing"/>
    <property type="evidence" value="ECO:0007669"/>
    <property type="project" value="InterPro"/>
</dbReference>
<proteinExistence type="predicted"/>
<dbReference type="AlphaFoldDB" id="A0A9W8LJQ0"/>
<gene>
    <name evidence="1" type="ORF">H4R18_002655</name>
</gene>
<dbReference type="EMBL" id="JANBUL010000092">
    <property type="protein sequence ID" value="KAJ2781794.1"/>
    <property type="molecule type" value="Genomic_DNA"/>
</dbReference>
<keyword evidence="2" id="KW-1185">Reference proteome</keyword>
<dbReference type="Proteomes" id="UP001140217">
    <property type="component" value="Unassembled WGS sequence"/>
</dbReference>
<reference evidence="1" key="1">
    <citation type="submission" date="2022-07" db="EMBL/GenBank/DDBJ databases">
        <title>Phylogenomic reconstructions and comparative analyses of Kickxellomycotina fungi.</title>
        <authorList>
            <person name="Reynolds N.K."/>
            <person name="Stajich J.E."/>
            <person name="Barry K."/>
            <person name="Grigoriev I.V."/>
            <person name="Crous P."/>
            <person name="Smith M.E."/>
        </authorList>
    </citation>
    <scope>NUCLEOTIDE SEQUENCE</scope>
    <source>
        <strain evidence="1">NBRC 105414</strain>
    </source>
</reference>
<evidence type="ECO:0000313" key="2">
    <source>
        <dbReference type="Proteomes" id="UP001140217"/>
    </source>
</evidence>
<name>A0A9W8LJQ0_9FUNG</name>
<dbReference type="Pfam" id="PF09692">
    <property type="entry name" value="Arb1"/>
    <property type="match status" value="1"/>
</dbReference>
<organism evidence="1 2">
    <name type="scientific">Coemansia javaensis</name>
    <dbReference type="NCBI Taxonomy" id="2761396"/>
    <lineage>
        <taxon>Eukaryota</taxon>
        <taxon>Fungi</taxon>
        <taxon>Fungi incertae sedis</taxon>
        <taxon>Zoopagomycota</taxon>
        <taxon>Kickxellomycotina</taxon>
        <taxon>Kickxellomycetes</taxon>
        <taxon>Kickxellales</taxon>
        <taxon>Kickxellaceae</taxon>
        <taxon>Coemansia</taxon>
    </lineage>
</organism>
<sequence length="340" mass="36809">MAASVPPGIATREFSREPLLLRLDVATHAFYSTLESGSDKKMMELVASTANVSVLTRPATKKELRRYGQPGEEENTRNVRLKYQLREDNLVQSGAFDLQWGLRWLLSFVVLTEMPGIGAAAAARLVELVGQWLDALVAAGIHEVADEMPALRATLGLARDELCAMRALGDALPGRFNSACSLLFAGSLRTAYVDARLPRWVLRLRADSGAGDAAAQSSSPLPHGMSVADAQQCVEGIVPLGTPCRSSGAVDLRIKAAAGDSDETGLVQVRARVFDRHAMEDREGGDDDDVVLRFERDVAAGLRPGFVVEATLHSLDNGVHYIDAVTMVWPSYTPLDYCFL</sequence>
<dbReference type="InterPro" id="IPR018606">
    <property type="entry name" value="Arb1"/>
</dbReference>
<comment type="caution">
    <text evidence="1">The sequence shown here is derived from an EMBL/GenBank/DDBJ whole genome shotgun (WGS) entry which is preliminary data.</text>
</comment>
<dbReference type="GO" id="GO:0033167">
    <property type="term" value="C:ARC complex"/>
    <property type="evidence" value="ECO:0007669"/>
    <property type="project" value="InterPro"/>
</dbReference>
<dbReference type="OrthoDB" id="435402at2759"/>
<accession>A0A9W8LJQ0</accession>
<protein>
    <submittedName>
        <fullName evidence="1">Uncharacterized protein</fullName>
    </submittedName>
</protein>